<evidence type="ECO:0000313" key="5">
    <source>
        <dbReference type="EMBL" id="TNN88656.1"/>
    </source>
</evidence>
<keyword evidence="3" id="KW-0202">Cytokine</keyword>
<protein>
    <submittedName>
        <fullName evidence="5">Uncharacterized protein</fullName>
    </submittedName>
</protein>
<dbReference type="PANTHER" id="PTHR21353:SF9">
    <property type="match status" value="1"/>
</dbReference>
<dbReference type="InterPro" id="IPR009079">
    <property type="entry name" value="4_helix_cytokine-like_core"/>
</dbReference>
<dbReference type="GO" id="GO:0005615">
    <property type="term" value="C:extracellular space"/>
    <property type="evidence" value="ECO:0007669"/>
    <property type="project" value="UniProtKB-KW"/>
</dbReference>
<reference evidence="5 6" key="1">
    <citation type="submission" date="2019-03" db="EMBL/GenBank/DDBJ databases">
        <title>First draft genome of Liparis tanakae, snailfish: a comprehensive survey of snailfish specific genes.</title>
        <authorList>
            <person name="Kim W."/>
            <person name="Song I."/>
            <person name="Jeong J.-H."/>
            <person name="Kim D."/>
            <person name="Kim S."/>
            <person name="Ryu S."/>
            <person name="Song J.Y."/>
            <person name="Lee S.K."/>
        </authorList>
    </citation>
    <scope>NUCLEOTIDE SEQUENCE [LARGE SCALE GENOMIC DNA]</scope>
    <source>
        <tissue evidence="5">Muscle</tissue>
    </source>
</reference>
<dbReference type="EMBL" id="SRLO01000004">
    <property type="protein sequence ID" value="TNN88656.1"/>
    <property type="molecule type" value="Genomic_DNA"/>
</dbReference>
<name>A0A4Z2JEJ7_9TELE</name>
<dbReference type="SUPFAM" id="SSF47266">
    <property type="entry name" value="4-helical cytokines"/>
    <property type="match status" value="1"/>
</dbReference>
<dbReference type="AlphaFoldDB" id="A0A4Z2JEJ7"/>
<sequence>MLKQAEIRQWNKYNNSFRLARSTRTRVQQLQRKYKEQQLGDEHFEDRSRQLKDLPLLSTDFYSWLKLTEWDRLNAAFWDMQAYWKMLERKRRQLEKEEKEQMVDRAVGTTLPQSIRHIQFDLRDLMSQVSSEVFTIFSLKSTHI</sequence>
<comment type="subcellular location">
    <subcellularLocation>
        <location evidence="1">Secreted</location>
    </subcellularLocation>
</comment>
<dbReference type="Gene3D" id="1.20.1250.10">
    <property type="match status" value="1"/>
</dbReference>
<keyword evidence="4" id="KW-0964">Secreted</keyword>
<dbReference type="GO" id="GO:0005125">
    <property type="term" value="F:cytokine activity"/>
    <property type="evidence" value="ECO:0007669"/>
    <property type="project" value="UniProtKB-KW"/>
</dbReference>
<comment type="similarity">
    <text evidence="2">Belongs to the IL-6 superfamily.</text>
</comment>
<evidence type="ECO:0000313" key="6">
    <source>
        <dbReference type="Proteomes" id="UP000314294"/>
    </source>
</evidence>
<dbReference type="InterPro" id="IPR010681">
    <property type="entry name" value="PRF/CT"/>
</dbReference>
<evidence type="ECO:0000256" key="1">
    <source>
        <dbReference type="ARBA" id="ARBA00004613"/>
    </source>
</evidence>
<dbReference type="Proteomes" id="UP000314294">
    <property type="component" value="Unassembled WGS sequence"/>
</dbReference>
<evidence type="ECO:0000256" key="3">
    <source>
        <dbReference type="ARBA" id="ARBA00022514"/>
    </source>
</evidence>
<organism evidence="5 6">
    <name type="scientific">Liparis tanakae</name>
    <name type="common">Tanaka's snailfish</name>
    <dbReference type="NCBI Taxonomy" id="230148"/>
    <lineage>
        <taxon>Eukaryota</taxon>
        <taxon>Metazoa</taxon>
        <taxon>Chordata</taxon>
        <taxon>Craniata</taxon>
        <taxon>Vertebrata</taxon>
        <taxon>Euteleostomi</taxon>
        <taxon>Actinopterygii</taxon>
        <taxon>Neopterygii</taxon>
        <taxon>Teleostei</taxon>
        <taxon>Neoteleostei</taxon>
        <taxon>Acanthomorphata</taxon>
        <taxon>Eupercaria</taxon>
        <taxon>Perciformes</taxon>
        <taxon>Cottioidei</taxon>
        <taxon>Cottales</taxon>
        <taxon>Liparidae</taxon>
        <taxon>Liparis</taxon>
    </lineage>
</organism>
<keyword evidence="6" id="KW-1185">Reference proteome</keyword>
<accession>A0A4Z2JEJ7</accession>
<evidence type="ECO:0000256" key="4">
    <source>
        <dbReference type="ARBA" id="ARBA00022525"/>
    </source>
</evidence>
<gene>
    <name evidence="5" type="ORF">EYF80_000988</name>
</gene>
<proteinExistence type="inferred from homology"/>
<dbReference type="OrthoDB" id="9446539at2759"/>
<dbReference type="GO" id="GO:0007166">
    <property type="term" value="P:cell surface receptor signaling pathway"/>
    <property type="evidence" value="ECO:0007669"/>
    <property type="project" value="TreeGrafter"/>
</dbReference>
<evidence type="ECO:0000256" key="2">
    <source>
        <dbReference type="ARBA" id="ARBA00007432"/>
    </source>
</evidence>
<dbReference type="PANTHER" id="PTHR21353">
    <property type="match status" value="1"/>
</dbReference>
<comment type="caution">
    <text evidence="5">The sequence shown here is derived from an EMBL/GenBank/DDBJ whole genome shotgun (WGS) entry which is preliminary data.</text>
</comment>